<reference evidence="4" key="1">
    <citation type="submission" date="2018-05" db="EMBL/GenBank/DDBJ databases">
        <authorList>
            <person name="Lanie J.A."/>
            <person name="Ng W.-L."/>
            <person name="Kazmierczak K.M."/>
            <person name="Andrzejewski T.M."/>
            <person name="Davidsen T.M."/>
            <person name="Wayne K.J."/>
            <person name="Tettelin H."/>
            <person name="Glass J.I."/>
            <person name="Rusch D."/>
            <person name="Podicherti R."/>
            <person name="Tsui H.-C.T."/>
            <person name="Winkler M.E."/>
        </authorList>
    </citation>
    <scope>NUCLEOTIDE SEQUENCE</scope>
</reference>
<name>A0A382VD70_9ZZZZ</name>
<keyword evidence="3" id="KW-0812">Transmembrane</keyword>
<evidence type="ECO:0000256" key="2">
    <source>
        <dbReference type="ARBA" id="ARBA00023002"/>
    </source>
</evidence>
<keyword evidence="3" id="KW-0472">Membrane</keyword>
<dbReference type="Gene3D" id="1.10.1530.10">
    <property type="match status" value="1"/>
</dbReference>
<protein>
    <submittedName>
        <fullName evidence="4">Uncharacterized protein</fullName>
    </submittedName>
</protein>
<sequence length="223" mass="23791">MRAFIAGLFAQVDMPPDRCAEMADYLVRSDLRCVFSHGTSQAPGYARAMREGRINAAPDIRVVEDSPAATVVDGDGGLGYFACHEAMRISIRKALTTGTAAATTTNHHHFGAAGTWSRCALESDCIGLAVSSNRFVPNPQRSVLDAVTWGPLSIAVPAGEQPPFVFDGGGFDLPYSEERFLEAPGAFLKGLGVNVAVAILGGLLAGVYRRELMESRDGWESNQ</sequence>
<dbReference type="PANTHER" id="PTHR11091:SF0">
    <property type="entry name" value="MALATE DEHYDROGENASE"/>
    <property type="match status" value="1"/>
</dbReference>
<organism evidence="4">
    <name type="scientific">marine metagenome</name>
    <dbReference type="NCBI Taxonomy" id="408172"/>
    <lineage>
        <taxon>unclassified sequences</taxon>
        <taxon>metagenomes</taxon>
        <taxon>ecological metagenomes</taxon>
    </lineage>
</organism>
<proteinExistence type="inferred from homology"/>
<gene>
    <name evidence="4" type="ORF">METZ01_LOCUS396675</name>
</gene>
<dbReference type="SUPFAM" id="SSF89733">
    <property type="entry name" value="L-sulfolactate dehydrogenase-like"/>
    <property type="match status" value="1"/>
</dbReference>
<dbReference type="Pfam" id="PF02615">
    <property type="entry name" value="Ldh_2"/>
    <property type="match status" value="1"/>
</dbReference>
<keyword evidence="3" id="KW-1133">Transmembrane helix</keyword>
<evidence type="ECO:0000256" key="3">
    <source>
        <dbReference type="SAM" id="Phobius"/>
    </source>
</evidence>
<dbReference type="AlphaFoldDB" id="A0A382VD70"/>
<feature type="non-terminal residue" evidence="4">
    <location>
        <position position="223"/>
    </location>
</feature>
<feature type="transmembrane region" description="Helical" evidence="3">
    <location>
        <begin position="186"/>
        <end position="208"/>
    </location>
</feature>
<comment type="similarity">
    <text evidence="1">Belongs to the LDH2/MDH2 oxidoreductase family.</text>
</comment>
<dbReference type="EMBL" id="UINC01150657">
    <property type="protein sequence ID" value="SVD43821.1"/>
    <property type="molecule type" value="Genomic_DNA"/>
</dbReference>
<evidence type="ECO:0000256" key="1">
    <source>
        <dbReference type="ARBA" id="ARBA00006056"/>
    </source>
</evidence>
<dbReference type="InterPro" id="IPR043144">
    <property type="entry name" value="Mal/L-sulf/L-lact_DH-like_ah"/>
</dbReference>
<keyword evidence="2" id="KW-0560">Oxidoreductase</keyword>
<evidence type="ECO:0000313" key="4">
    <source>
        <dbReference type="EMBL" id="SVD43821.1"/>
    </source>
</evidence>
<dbReference type="InterPro" id="IPR043143">
    <property type="entry name" value="Mal/L-sulf/L-lact_DH-like_NADP"/>
</dbReference>
<dbReference type="Gene3D" id="3.30.1370.60">
    <property type="entry name" value="Hypothetical oxidoreductase yiak, domain 2"/>
    <property type="match status" value="1"/>
</dbReference>
<accession>A0A382VD70</accession>
<dbReference type="InterPro" id="IPR036111">
    <property type="entry name" value="Mal/L-sulfo/L-lacto_DH-like_sf"/>
</dbReference>
<dbReference type="GO" id="GO:0016491">
    <property type="term" value="F:oxidoreductase activity"/>
    <property type="evidence" value="ECO:0007669"/>
    <property type="project" value="UniProtKB-KW"/>
</dbReference>
<dbReference type="InterPro" id="IPR003767">
    <property type="entry name" value="Malate/L-lactate_DH-like"/>
</dbReference>
<dbReference type="PANTHER" id="PTHR11091">
    <property type="entry name" value="OXIDOREDUCTASE-RELATED"/>
    <property type="match status" value="1"/>
</dbReference>